<accession>A0A9Q0AMC8</accession>
<evidence type="ECO:0000256" key="1">
    <source>
        <dbReference type="ARBA" id="ARBA00004141"/>
    </source>
</evidence>
<keyword evidence="2 6" id="KW-0812">Transmembrane</keyword>
<feature type="transmembrane region" description="Helical" evidence="6">
    <location>
        <begin position="503"/>
        <end position="525"/>
    </location>
</feature>
<feature type="transmembrane region" description="Helical" evidence="6">
    <location>
        <begin position="338"/>
        <end position="356"/>
    </location>
</feature>
<dbReference type="Proteomes" id="UP000829685">
    <property type="component" value="Unassembled WGS sequence"/>
</dbReference>
<feature type="region of interest" description="Disordered" evidence="5">
    <location>
        <begin position="1"/>
        <end position="88"/>
    </location>
</feature>
<feature type="transmembrane region" description="Helical" evidence="6">
    <location>
        <begin position="145"/>
        <end position="163"/>
    </location>
</feature>
<feature type="transmembrane region" description="Helical" evidence="6">
    <location>
        <begin position="545"/>
        <end position="566"/>
    </location>
</feature>
<dbReference type="EMBL" id="JAFIMR010000030">
    <property type="protein sequence ID" value="KAI1861124.1"/>
    <property type="molecule type" value="Genomic_DNA"/>
</dbReference>
<feature type="transmembrane region" description="Helical" evidence="6">
    <location>
        <begin position="440"/>
        <end position="459"/>
    </location>
</feature>
<comment type="subcellular location">
    <subcellularLocation>
        <location evidence="1">Membrane</location>
        <topology evidence="1">Multi-pass membrane protein</topology>
    </subcellularLocation>
</comment>
<evidence type="ECO:0000313" key="9">
    <source>
        <dbReference type="Proteomes" id="UP000829685"/>
    </source>
</evidence>
<feature type="transmembrane region" description="Helical" evidence="6">
    <location>
        <begin position="235"/>
        <end position="259"/>
    </location>
</feature>
<protein>
    <recommendedName>
        <fullName evidence="7">Major facilitator superfamily (MFS) profile domain-containing protein</fullName>
    </recommendedName>
</protein>
<dbReference type="InterPro" id="IPR036259">
    <property type="entry name" value="MFS_trans_sf"/>
</dbReference>
<dbReference type="CDD" id="cd17476">
    <property type="entry name" value="MFS_Amf1_MDR_like"/>
    <property type="match status" value="1"/>
</dbReference>
<feature type="transmembrane region" description="Helical" evidence="6">
    <location>
        <begin position="106"/>
        <end position="133"/>
    </location>
</feature>
<dbReference type="GO" id="GO:0016020">
    <property type="term" value="C:membrane"/>
    <property type="evidence" value="ECO:0007669"/>
    <property type="project" value="UniProtKB-SubCell"/>
</dbReference>
<evidence type="ECO:0000259" key="7">
    <source>
        <dbReference type="PROSITE" id="PS50850"/>
    </source>
</evidence>
<feature type="transmembrane region" description="Helical" evidence="6">
    <location>
        <begin position="202"/>
        <end position="223"/>
    </location>
</feature>
<evidence type="ECO:0000256" key="6">
    <source>
        <dbReference type="SAM" id="Phobius"/>
    </source>
</evidence>
<feature type="compositionally biased region" description="Basic and acidic residues" evidence="5">
    <location>
        <begin position="53"/>
        <end position="72"/>
    </location>
</feature>
<sequence length="579" mass="62634">MASDGPNAVRSGDHWSSSPPSSNGIDTPNTQDHTVMSTAPSSNADTSVAYPIDRVRSKEENGFDHDGSHPEHPEDEEMEDDDLGPTATRMNSTVSIAETLPLYREIMFVTVICLAQLFTQAGLGQAIPILHVIGDNYGNRDAGDLSWFIAGYSLTVGTFILFAGRLGDTFGYKTMFLVGMSWFSVWSMVCGLAVYSNHVLFIFGRVLQGIGPAMCLPNGLAILGATYAPGRRKSLVFSAFAATAPGGSVLGSCFASLFALEWWPWAFWCFSIVLAATAVVGYYAIPPCPSSHHGEVPPTWKGKLKYLDLPGAFTGITGLILFNFAWNQAPIVGWPTPYVYVTMIIGILFVVVFFIIEIKFTETPLLPFHALSADVSFVLGAVACGWACFGIWFWYTWQFFEEIRGASPLLSTAWLCPVAISGLCAAAFTGLLIHRLGPAAVMTASLCAFFVGTTLMATVPVEQTYWAQTFVSMIIQPWGMDMSFPAGTLILSNAVSRRHQGIAASLVNTVVNYSIALGLGFAGTVEYRVNNGGHTLEDKLKGYRGAYYMGMGIAGLGIVVCVAFLFKSHMKPSKKQEKA</sequence>
<dbReference type="GO" id="GO:0022857">
    <property type="term" value="F:transmembrane transporter activity"/>
    <property type="evidence" value="ECO:0007669"/>
    <property type="project" value="InterPro"/>
</dbReference>
<feature type="compositionally biased region" description="Acidic residues" evidence="5">
    <location>
        <begin position="73"/>
        <end position="83"/>
    </location>
</feature>
<dbReference type="PROSITE" id="PS50850">
    <property type="entry name" value="MFS"/>
    <property type="match status" value="1"/>
</dbReference>
<gene>
    <name evidence="8" type="ORF">JX265_009743</name>
</gene>
<dbReference type="Gene3D" id="1.20.1250.20">
    <property type="entry name" value="MFS general substrate transporter like domains"/>
    <property type="match status" value="2"/>
</dbReference>
<evidence type="ECO:0000256" key="4">
    <source>
        <dbReference type="ARBA" id="ARBA00023136"/>
    </source>
</evidence>
<dbReference type="FunFam" id="1.20.1250.20:FF:000294">
    <property type="entry name" value="MFS transporter of unkown specificity"/>
    <property type="match status" value="1"/>
</dbReference>
<dbReference type="SUPFAM" id="SSF103473">
    <property type="entry name" value="MFS general substrate transporter"/>
    <property type="match status" value="2"/>
</dbReference>
<reference evidence="8" key="1">
    <citation type="submission" date="2021-03" db="EMBL/GenBank/DDBJ databases">
        <title>Revisited historic fungal species revealed as producer of novel bioactive compounds through whole genome sequencing and comparative genomics.</title>
        <authorList>
            <person name="Vignolle G.A."/>
            <person name="Hochenegger N."/>
            <person name="Mach R.L."/>
            <person name="Mach-Aigner A.R."/>
            <person name="Javad Rahimi M."/>
            <person name="Salim K.A."/>
            <person name="Chan C.M."/>
            <person name="Lim L.B.L."/>
            <person name="Cai F."/>
            <person name="Druzhinina I.S."/>
            <person name="U'Ren J.M."/>
            <person name="Derntl C."/>
        </authorList>
    </citation>
    <scope>NUCLEOTIDE SEQUENCE</scope>
    <source>
        <strain evidence="8">TUCIM 5799</strain>
    </source>
</reference>
<feature type="compositionally biased region" description="Polar residues" evidence="5">
    <location>
        <begin position="23"/>
        <end position="46"/>
    </location>
</feature>
<feature type="transmembrane region" description="Helical" evidence="6">
    <location>
        <begin position="465"/>
        <end position="491"/>
    </location>
</feature>
<dbReference type="PANTHER" id="PTHR42718">
    <property type="entry name" value="MAJOR FACILITATOR SUPERFAMILY MULTIDRUG TRANSPORTER MFSC"/>
    <property type="match status" value="1"/>
</dbReference>
<dbReference type="PANTHER" id="PTHR42718:SF1">
    <property type="entry name" value="LOW AFFINITY AMMONIUM TRANSPORTER"/>
    <property type="match status" value="1"/>
</dbReference>
<keyword evidence="9" id="KW-1185">Reference proteome</keyword>
<feature type="domain" description="Major facilitator superfamily (MFS) profile" evidence="7">
    <location>
        <begin position="108"/>
        <end position="569"/>
    </location>
</feature>
<evidence type="ECO:0000256" key="5">
    <source>
        <dbReference type="SAM" id="MobiDB-lite"/>
    </source>
</evidence>
<name>A0A9Q0AMC8_9PEZI</name>
<proteinExistence type="predicted"/>
<feature type="transmembrane region" description="Helical" evidence="6">
    <location>
        <begin position="175"/>
        <end position="196"/>
    </location>
</feature>
<dbReference type="InterPro" id="IPR011701">
    <property type="entry name" value="MFS"/>
</dbReference>
<organism evidence="8 9">
    <name type="scientific">Neoarthrinium moseri</name>
    <dbReference type="NCBI Taxonomy" id="1658444"/>
    <lineage>
        <taxon>Eukaryota</taxon>
        <taxon>Fungi</taxon>
        <taxon>Dikarya</taxon>
        <taxon>Ascomycota</taxon>
        <taxon>Pezizomycotina</taxon>
        <taxon>Sordariomycetes</taxon>
        <taxon>Xylariomycetidae</taxon>
        <taxon>Amphisphaeriales</taxon>
        <taxon>Apiosporaceae</taxon>
        <taxon>Neoarthrinium</taxon>
    </lineage>
</organism>
<feature type="transmembrane region" description="Helical" evidence="6">
    <location>
        <begin position="265"/>
        <end position="285"/>
    </location>
</feature>
<evidence type="ECO:0000256" key="2">
    <source>
        <dbReference type="ARBA" id="ARBA00022692"/>
    </source>
</evidence>
<dbReference type="AlphaFoldDB" id="A0A9Q0AMC8"/>
<keyword evidence="3 6" id="KW-1133">Transmembrane helix</keyword>
<feature type="transmembrane region" description="Helical" evidence="6">
    <location>
        <begin position="306"/>
        <end position="326"/>
    </location>
</feature>
<feature type="transmembrane region" description="Helical" evidence="6">
    <location>
        <begin position="409"/>
        <end position="433"/>
    </location>
</feature>
<dbReference type="InterPro" id="IPR020846">
    <property type="entry name" value="MFS_dom"/>
</dbReference>
<feature type="transmembrane region" description="Helical" evidence="6">
    <location>
        <begin position="377"/>
        <end position="397"/>
    </location>
</feature>
<dbReference type="Pfam" id="PF07690">
    <property type="entry name" value="MFS_1"/>
    <property type="match status" value="1"/>
</dbReference>
<evidence type="ECO:0000256" key="3">
    <source>
        <dbReference type="ARBA" id="ARBA00022989"/>
    </source>
</evidence>
<evidence type="ECO:0000313" key="8">
    <source>
        <dbReference type="EMBL" id="KAI1861124.1"/>
    </source>
</evidence>
<keyword evidence="4 6" id="KW-0472">Membrane</keyword>
<comment type="caution">
    <text evidence="8">The sequence shown here is derived from an EMBL/GenBank/DDBJ whole genome shotgun (WGS) entry which is preliminary data.</text>
</comment>